<proteinExistence type="predicted"/>
<name>A0A1M5XQ33_9FIRM</name>
<dbReference type="AlphaFoldDB" id="A0A1M5XQ33"/>
<dbReference type="GO" id="GO:0005829">
    <property type="term" value="C:cytosol"/>
    <property type="evidence" value="ECO:0007669"/>
    <property type="project" value="TreeGrafter"/>
</dbReference>
<dbReference type="InterPro" id="IPR017861">
    <property type="entry name" value="KAE1/TsaD"/>
</dbReference>
<feature type="domain" description="Gcp-like" evidence="7">
    <location>
        <begin position="43"/>
        <end position="306"/>
    </location>
</feature>
<dbReference type="Proteomes" id="UP000184389">
    <property type="component" value="Unassembled WGS sequence"/>
</dbReference>
<reference evidence="8 9" key="1">
    <citation type="submission" date="2016-11" db="EMBL/GenBank/DDBJ databases">
        <authorList>
            <person name="Jaros S."/>
            <person name="Januszkiewicz K."/>
            <person name="Wedrychowicz H."/>
        </authorList>
    </citation>
    <scope>NUCLEOTIDE SEQUENCE [LARGE SCALE GENOMIC DNA]</scope>
    <source>
        <strain evidence="8 9">DSM 13106</strain>
    </source>
</reference>
<keyword evidence="2" id="KW-0808">Transferase</keyword>
<dbReference type="GO" id="GO:0008033">
    <property type="term" value="P:tRNA processing"/>
    <property type="evidence" value="ECO:0007669"/>
    <property type="project" value="UniProtKB-KW"/>
</dbReference>
<dbReference type="PANTHER" id="PTHR11735:SF11">
    <property type="entry name" value="TRNA THREONYLCARBAMOYLADENOSINE BIOSYNTHESIS PROTEIN TSAB"/>
    <property type="match status" value="1"/>
</dbReference>
<dbReference type="GO" id="GO:0061711">
    <property type="term" value="F:tRNA N(6)-L-threonylcarbamoyladenine synthase activity"/>
    <property type="evidence" value="ECO:0007669"/>
    <property type="project" value="UniProtKB-EC"/>
</dbReference>
<gene>
    <name evidence="8" type="ORF">SAMN02745180_01782</name>
</gene>
<dbReference type="Pfam" id="PF00814">
    <property type="entry name" value="TsaD"/>
    <property type="match status" value="1"/>
</dbReference>
<organism evidence="8 9">
    <name type="scientific">Sporanaerobacter acetigenes DSM 13106</name>
    <dbReference type="NCBI Taxonomy" id="1123281"/>
    <lineage>
        <taxon>Bacteria</taxon>
        <taxon>Bacillati</taxon>
        <taxon>Bacillota</taxon>
        <taxon>Tissierellia</taxon>
        <taxon>Tissierellales</taxon>
        <taxon>Sporanaerobacteraceae</taxon>
        <taxon>Sporanaerobacter</taxon>
    </lineage>
</organism>
<dbReference type="InterPro" id="IPR000905">
    <property type="entry name" value="Gcp-like_dom"/>
</dbReference>
<dbReference type="SUPFAM" id="SSF53067">
    <property type="entry name" value="Actin-like ATPase domain"/>
    <property type="match status" value="1"/>
</dbReference>
<keyword evidence="9" id="KW-1185">Reference proteome</keyword>
<dbReference type="EC" id="2.3.1.234" evidence="1"/>
<evidence type="ECO:0000259" key="7">
    <source>
        <dbReference type="Pfam" id="PF00814"/>
    </source>
</evidence>
<dbReference type="InterPro" id="IPR043129">
    <property type="entry name" value="ATPase_NBD"/>
</dbReference>
<dbReference type="PRINTS" id="PR00789">
    <property type="entry name" value="OSIALOPTASE"/>
</dbReference>
<evidence type="ECO:0000256" key="4">
    <source>
        <dbReference type="ARBA" id="ARBA00022723"/>
    </source>
</evidence>
<dbReference type="STRING" id="1123281.SAMN02745180_01782"/>
<sequence>MMNNYYLGIDTSAYTTSVAVIDENNDIIFDLRKILEVEKNKKGLRQQEAVFQHIKNLPLILDEMTKSIETRRIVSVSTSGKPRDKEGSYMPVFTVGKGQAYIISKILDVPFKEFSHQEGHIGAGMMNSQLEKVDRFLAFHISGGTTELLLVDNNKTNLNIDIVGGTLDISIGQLVDRIGVKLDFEFPCGKEMDNISQSGNIVDERLSLKIKDTWANFSGYENFFARLIDSGKYKKKDIIRTLFYTIYLSLEKIILYGCRKNDVNDVLLVGGVASNLFIRENLKNNLYIHDINIYVPERPFCSDNAIGVSYLSKNKAGHIWGF</sequence>
<dbReference type="EMBL" id="FQXR01000007">
    <property type="protein sequence ID" value="SHI01634.1"/>
    <property type="molecule type" value="Genomic_DNA"/>
</dbReference>
<evidence type="ECO:0000256" key="3">
    <source>
        <dbReference type="ARBA" id="ARBA00022694"/>
    </source>
</evidence>
<comment type="catalytic activity">
    <reaction evidence="6">
        <text>L-threonylcarbamoyladenylate + adenosine(37) in tRNA = N(6)-L-threonylcarbamoyladenosine(37) in tRNA + AMP + H(+)</text>
        <dbReference type="Rhea" id="RHEA:37059"/>
        <dbReference type="Rhea" id="RHEA-COMP:10162"/>
        <dbReference type="Rhea" id="RHEA-COMP:10163"/>
        <dbReference type="ChEBI" id="CHEBI:15378"/>
        <dbReference type="ChEBI" id="CHEBI:73682"/>
        <dbReference type="ChEBI" id="CHEBI:74411"/>
        <dbReference type="ChEBI" id="CHEBI:74418"/>
        <dbReference type="ChEBI" id="CHEBI:456215"/>
        <dbReference type="EC" id="2.3.1.234"/>
    </reaction>
</comment>
<evidence type="ECO:0000313" key="8">
    <source>
        <dbReference type="EMBL" id="SHI01634.1"/>
    </source>
</evidence>
<evidence type="ECO:0000313" key="9">
    <source>
        <dbReference type="Proteomes" id="UP000184389"/>
    </source>
</evidence>
<evidence type="ECO:0000256" key="5">
    <source>
        <dbReference type="ARBA" id="ARBA00023315"/>
    </source>
</evidence>
<dbReference type="GO" id="GO:0046872">
    <property type="term" value="F:metal ion binding"/>
    <property type="evidence" value="ECO:0007669"/>
    <property type="project" value="UniProtKB-KW"/>
</dbReference>
<evidence type="ECO:0000256" key="6">
    <source>
        <dbReference type="ARBA" id="ARBA00048117"/>
    </source>
</evidence>
<evidence type="ECO:0000256" key="1">
    <source>
        <dbReference type="ARBA" id="ARBA00012156"/>
    </source>
</evidence>
<dbReference type="PANTHER" id="PTHR11735">
    <property type="entry name" value="TRNA N6-ADENOSINE THREONYLCARBAMOYLTRANSFERASE"/>
    <property type="match status" value="1"/>
</dbReference>
<keyword evidence="4" id="KW-0479">Metal-binding</keyword>
<protein>
    <recommendedName>
        <fullName evidence="1">N(6)-L-threonylcarbamoyladenine synthase</fullName>
        <ecNumber evidence="1">2.3.1.234</ecNumber>
    </recommendedName>
</protein>
<dbReference type="Gene3D" id="3.30.420.40">
    <property type="match status" value="2"/>
</dbReference>
<keyword evidence="5" id="KW-0012">Acyltransferase</keyword>
<evidence type="ECO:0000256" key="2">
    <source>
        <dbReference type="ARBA" id="ARBA00022679"/>
    </source>
</evidence>
<accession>A0A1M5XQ33</accession>
<keyword evidence="3" id="KW-0819">tRNA processing</keyword>